<comment type="caution">
    <text evidence="2">The sequence shown here is derived from an EMBL/GenBank/DDBJ whole genome shotgun (WGS) entry which is preliminary data.</text>
</comment>
<dbReference type="GO" id="GO:0016192">
    <property type="term" value="P:vesicle-mediated transport"/>
    <property type="evidence" value="ECO:0007669"/>
    <property type="project" value="InterPro"/>
</dbReference>
<dbReference type="Gene3D" id="2.130.10.110">
    <property type="entry name" value="Clathrin heavy-chain terminal domain"/>
    <property type="match status" value="1"/>
</dbReference>
<dbReference type="SUPFAM" id="SSF56322">
    <property type="entry name" value="ADC synthase"/>
    <property type="match status" value="1"/>
</dbReference>
<dbReference type="SUPFAM" id="SSF50989">
    <property type="entry name" value="Clathrin heavy-chain terminal domain"/>
    <property type="match status" value="1"/>
</dbReference>
<dbReference type="InterPro" id="IPR019999">
    <property type="entry name" value="Anth_synth_I-like"/>
</dbReference>
<accession>A0A2N5UC89</accession>
<dbReference type="GO" id="GO:0005198">
    <property type="term" value="F:structural molecule activity"/>
    <property type="evidence" value="ECO:0007669"/>
    <property type="project" value="InterPro"/>
</dbReference>
<dbReference type="GO" id="GO:0030130">
    <property type="term" value="C:clathrin coat of trans-Golgi network vesicle"/>
    <property type="evidence" value="ECO:0007669"/>
    <property type="project" value="InterPro"/>
</dbReference>
<dbReference type="GO" id="GO:0006886">
    <property type="term" value="P:intracellular protein transport"/>
    <property type="evidence" value="ECO:0007669"/>
    <property type="project" value="InterPro"/>
</dbReference>
<feature type="region of interest" description="Disordered" evidence="1">
    <location>
        <begin position="135"/>
        <end position="161"/>
    </location>
</feature>
<dbReference type="GO" id="GO:0030132">
    <property type="term" value="C:clathrin coat of coated pit"/>
    <property type="evidence" value="ECO:0007669"/>
    <property type="project" value="InterPro"/>
</dbReference>
<dbReference type="InterPro" id="IPR016025">
    <property type="entry name" value="Clathrin_H-chain_N"/>
</dbReference>
<reference evidence="2 3" key="1">
    <citation type="submission" date="2017-11" db="EMBL/GenBank/DDBJ databases">
        <title>De novo assembly and phasing of dikaryotic genomes from two isolates of Puccinia coronata f. sp. avenae, the causal agent of oat crown rust.</title>
        <authorList>
            <person name="Miller M.E."/>
            <person name="Zhang Y."/>
            <person name="Omidvar V."/>
            <person name="Sperschneider J."/>
            <person name="Schwessinger B."/>
            <person name="Raley C."/>
            <person name="Palmer J.M."/>
            <person name="Garnica D."/>
            <person name="Upadhyaya N."/>
            <person name="Rathjen J."/>
            <person name="Taylor J.M."/>
            <person name="Park R.F."/>
            <person name="Dodds P.N."/>
            <person name="Hirsch C.D."/>
            <person name="Kianian S.F."/>
            <person name="Figueroa M."/>
        </authorList>
    </citation>
    <scope>NUCLEOTIDE SEQUENCE [LARGE SCALE GENOMIC DNA]</scope>
    <source>
        <strain evidence="2">12SD80</strain>
    </source>
</reference>
<feature type="region of interest" description="Disordered" evidence="1">
    <location>
        <begin position="379"/>
        <end position="406"/>
    </location>
</feature>
<dbReference type="GO" id="GO:0046820">
    <property type="term" value="F:4-amino-4-deoxychorismate synthase activity"/>
    <property type="evidence" value="ECO:0007669"/>
    <property type="project" value="TreeGrafter"/>
</dbReference>
<evidence type="ECO:0000313" key="3">
    <source>
        <dbReference type="Proteomes" id="UP000235392"/>
    </source>
</evidence>
<feature type="region of interest" description="Disordered" evidence="1">
    <location>
        <begin position="52"/>
        <end position="82"/>
    </location>
</feature>
<sequence>MNFELPADTILGDSFLNRNPHPGHPNHMLRHPSFWARLRARCRSIATIPCRVHRPPPRPKFRASNPPPPSPPCATSPPPTTTHTLRAALLLTTCIPASLNHHHHHNNNNNNQIIVTTPKKWDVITQFKKVVKVLSRHERNRAGNGPRSRRPSSQFLRPVQVEPTALSGDKTPLLHLKRRLYLDVLTEIVSAKTTFEHKNALLTGVGKASIGVKILKGLLSGGAHVIVTTSRYSRATVEYYQAIYQEGSKQDVEALVDCIYSTDKNKRLAMDLDYILQAGRLGLKKTWPEAKAWIQERAGKPVNVKGIVSTLNTFIVEPFAPHPSDTEYYIIEHSTWPRLSLRSSSAHQQHQGCKQPLDESTTFSDWPRNIQDQLQTFVKNQPPCKPESHRATGSSSSSSSASKPHAGPAAPIRFMGYIGYKLLSESLAHCNLPRWALTAIQARLLQHRLEFPSSLLNLDRLRTCPALPQPDRPSLEYLKAMVKAQGQFVGVLRDDDPVPRQAGRTKADGSTLDGTNRTLCGAYNTTVLSCSCGLLERAGGDQANQGDGAAGSGGCGSGPAAADGPKGASGEPDPVQPGGILPDRHAVQVRLHLNPVNVLESAFLPGSMTMTGAPKPLRIEILNRLAHAARRGPYSGILDFIAVDGRTNMSHFIRAVRVCNNHIPLGAITSRLKKENQWSEVRLKDDAVQHTLSLHLKLQQQQQHRQLQLQQQQHQLQGPDVGDKPHKNVLSLESLKVVNKSQDLMALFSIGFLRGTFYRTSRSPWNQNVSVIIADLADSNSFMGRPISAKSTIMHPVHPGTKVIALRITAHRQQQVFTIKHNQKNKSHT</sequence>
<feature type="region of interest" description="Disordered" evidence="1">
    <location>
        <begin position="543"/>
        <end position="581"/>
    </location>
</feature>
<gene>
    <name evidence="2" type="ORF">PCASD_15516</name>
</gene>
<dbReference type="InterPro" id="IPR005801">
    <property type="entry name" value="ADC_synthase"/>
</dbReference>
<dbReference type="GO" id="GO:0000162">
    <property type="term" value="P:L-tryptophan biosynthetic process"/>
    <property type="evidence" value="ECO:0007669"/>
    <property type="project" value="TreeGrafter"/>
</dbReference>
<dbReference type="EMBL" id="PGCI01000179">
    <property type="protein sequence ID" value="PLW35355.1"/>
    <property type="molecule type" value="Genomic_DNA"/>
</dbReference>
<feature type="compositionally biased region" description="Basic residues" evidence="1">
    <location>
        <begin position="52"/>
        <end position="61"/>
    </location>
</feature>
<proteinExistence type="predicted"/>
<dbReference type="PANTHER" id="PTHR11236:SF18">
    <property type="entry name" value="AMINODEOXYCHORISMATE SYNTHASE"/>
    <property type="match status" value="1"/>
</dbReference>
<dbReference type="Proteomes" id="UP000235392">
    <property type="component" value="Unassembled WGS sequence"/>
</dbReference>
<dbReference type="Gene3D" id="3.30.470.110">
    <property type="match status" value="1"/>
</dbReference>
<dbReference type="Gene3D" id="3.60.120.10">
    <property type="entry name" value="Anthranilate synthase"/>
    <property type="match status" value="1"/>
</dbReference>
<feature type="compositionally biased region" description="Gly residues" evidence="1">
    <location>
        <begin position="548"/>
        <end position="557"/>
    </location>
</feature>
<dbReference type="Gene3D" id="3.40.50.720">
    <property type="entry name" value="NAD(P)-binding Rossmann-like Domain"/>
    <property type="match status" value="1"/>
</dbReference>
<dbReference type="AlphaFoldDB" id="A0A2N5UC89"/>
<feature type="compositionally biased region" description="Pro residues" evidence="1">
    <location>
        <begin position="65"/>
        <end position="80"/>
    </location>
</feature>
<name>A0A2N5UC89_9BASI</name>
<feature type="region of interest" description="Disordered" evidence="1">
    <location>
        <begin position="493"/>
        <end position="515"/>
    </location>
</feature>
<evidence type="ECO:0000256" key="1">
    <source>
        <dbReference type="SAM" id="MobiDB-lite"/>
    </source>
</evidence>
<organism evidence="2 3">
    <name type="scientific">Puccinia coronata f. sp. avenae</name>
    <dbReference type="NCBI Taxonomy" id="200324"/>
    <lineage>
        <taxon>Eukaryota</taxon>
        <taxon>Fungi</taxon>
        <taxon>Dikarya</taxon>
        <taxon>Basidiomycota</taxon>
        <taxon>Pucciniomycotina</taxon>
        <taxon>Pucciniomycetes</taxon>
        <taxon>Pucciniales</taxon>
        <taxon>Pucciniaceae</taxon>
        <taxon>Puccinia</taxon>
    </lineage>
</organism>
<protein>
    <submittedName>
        <fullName evidence="2">Uncharacterized protein</fullName>
    </submittedName>
</protein>
<evidence type="ECO:0000313" key="2">
    <source>
        <dbReference type="EMBL" id="PLW35355.1"/>
    </source>
</evidence>
<dbReference type="PANTHER" id="PTHR11236">
    <property type="entry name" value="AMINOBENZOATE/ANTHRANILATE SYNTHASE"/>
    <property type="match status" value="1"/>
</dbReference>
<dbReference type="GO" id="GO:0008153">
    <property type="term" value="P:4-aminobenzoate biosynthetic process"/>
    <property type="evidence" value="ECO:0007669"/>
    <property type="project" value="TreeGrafter"/>
</dbReference>